<protein>
    <recommendedName>
        <fullName evidence="3">DEAD/DEAH box helicase domain-containing protein</fullName>
    </recommendedName>
</protein>
<evidence type="ECO:0000256" key="1">
    <source>
        <dbReference type="SAM" id="MobiDB-lite"/>
    </source>
</evidence>
<proteinExistence type="predicted"/>
<accession>A0A0B7A8A8</accession>
<name>A0A0B7A8A8_9EUPU</name>
<dbReference type="EMBL" id="HACG01030359">
    <property type="protein sequence ID" value="CEK77224.1"/>
    <property type="molecule type" value="Transcribed_RNA"/>
</dbReference>
<feature type="compositionally biased region" description="Polar residues" evidence="1">
    <location>
        <begin position="168"/>
        <end position="186"/>
    </location>
</feature>
<feature type="non-terminal residue" evidence="2">
    <location>
        <position position="1"/>
    </location>
</feature>
<sequence length="239" mass="26477">GSLKHLSLSGLDSVLDMMLNSKLISQVTCQQAKQIQNPYERCLKILTSIRKGKPDWPLVFFSASIRQNHGFLKLQESDTDTTHPKELAVSHMANAIASETDTSSRDLIFSNNTETKIGFAERDFEEDGYSEMSTNISSFSSRHGKVYMSKEDVESPGMKMLLTSGNIDSAEITSDPNSETQNNRHVSNSTDYSDEEDTDDSSAVTDSEETPSLNLRKYQIELAENAIKGYNTIICAPTG</sequence>
<dbReference type="InterPro" id="IPR027417">
    <property type="entry name" value="P-loop_NTPase"/>
</dbReference>
<feature type="region of interest" description="Disordered" evidence="1">
    <location>
        <begin position="168"/>
        <end position="210"/>
    </location>
</feature>
<reference evidence="2" key="1">
    <citation type="submission" date="2014-12" db="EMBL/GenBank/DDBJ databases">
        <title>Insight into the proteome of Arion vulgaris.</title>
        <authorList>
            <person name="Aradska J."/>
            <person name="Bulat T."/>
            <person name="Smidak R."/>
            <person name="Sarate P."/>
            <person name="Gangsoo J."/>
            <person name="Sialana F."/>
            <person name="Bilban M."/>
            <person name="Lubec G."/>
        </authorList>
    </citation>
    <scope>NUCLEOTIDE SEQUENCE</scope>
    <source>
        <tissue evidence="2">Skin</tissue>
    </source>
</reference>
<evidence type="ECO:0000313" key="2">
    <source>
        <dbReference type="EMBL" id="CEK77224.1"/>
    </source>
</evidence>
<dbReference type="Gene3D" id="3.40.50.300">
    <property type="entry name" value="P-loop containing nucleotide triphosphate hydrolases"/>
    <property type="match status" value="1"/>
</dbReference>
<organism evidence="2">
    <name type="scientific">Arion vulgaris</name>
    <dbReference type="NCBI Taxonomy" id="1028688"/>
    <lineage>
        <taxon>Eukaryota</taxon>
        <taxon>Metazoa</taxon>
        <taxon>Spiralia</taxon>
        <taxon>Lophotrochozoa</taxon>
        <taxon>Mollusca</taxon>
        <taxon>Gastropoda</taxon>
        <taxon>Heterobranchia</taxon>
        <taxon>Euthyneura</taxon>
        <taxon>Panpulmonata</taxon>
        <taxon>Eupulmonata</taxon>
        <taxon>Stylommatophora</taxon>
        <taxon>Helicina</taxon>
        <taxon>Arionoidea</taxon>
        <taxon>Arionidae</taxon>
        <taxon>Arion</taxon>
    </lineage>
</organism>
<feature type="non-terminal residue" evidence="2">
    <location>
        <position position="239"/>
    </location>
</feature>
<dbReference type="AlphaFoldDB" id="A0A0B7A8A8"/>
<gene>
    <name evidence="2" type="primary">ORF103549</name>
</gene>
<evidence type="ECO:0008006" key="3">
    <source>
        <dbReference type="Google" id="ProtNLM"/>
    </source>
</evidence>